<dbReference type="Proteomes" id="UP001162740">
    <property type="component" value="Chromosome"/>
</dbReference>
<dbReference type="GO" id="GO:0016887">
    <property type="term" value="F:ATP hydrolysis activity"/>
    <property type="evidence" value="ECO:0007669"/>
    <property type="project" value="InterPro"/>
</dbReference>
<dbReference type="Gene3D" id="3.40.50.300">
    <property type="entry name" value="P-loop containing nucleotide triphosphate hydrolases"/>
    <property type="match status" value="1"/>
</dbReference>
<dbReference type="EMBL" id="CP083974">
    <property type="protein sequence ID" value="UZF46696.1"/>
    <property type="molecule type" value="Genomic_DNA"/>
</dbReference>
<dbReference type="GO" id="GO:0005524">
    <property type="term" value="F:ATP binding"/>
    <property type="evidence" value="ECO:0007669"/>
    <property type="project" value="UniProtKB-KW"/>
</dbReference>
<name>A0AA46X0F3_RHORH</name>
<organism evidence="5 6">
    <name type="scientific">Rhodococcus rhodochrous</name>
    <dbReference type="NCBI Taxonomy" id="1829"/>
    <lineage>
        <taxon>Bacteria</taxon>
        <taxon>Bacillati</taxon>
        <taxon>Actinomycetota</taxon>
        <taxon>Actinomycetes</taxon>
        <taxon>Mycobacteriales</taxon>
        <taxon>Nocardiaceae</taxon>
        <taxon>Rhodococcus</taxon>
    </lineage>
</organism>
<keyword evidence="1" id="KW-0813">Transport</keyword>
<dbReference type="PANTHER" id="PTHR42788">
    <property type="entry name" value="TAURINE IMPORT ATP-BINDING PROTEIN-RELATED"/>
    <property type="match status" value="1"/>
</dbReference>
<sequence length="281" mass="30904">MTRSVVDHPAVVPDAARPVKISARNLHKEFKNVGKGAGNGVTEVLDDFDLEIREGEFLSLLGPSGCGKSTFLNILAGLETFEGGELLLDGAPVRGVSKNIGVVFQNYALFPWLSVRKNVEAGLKIRGVPAARKREISERILTTVGLESFADHLPHRLSGGMRQRVAIARSLAYDPDVLVLDEPFAALDAQTREFLQGELLRIWESGTRKKTILFVTHSIDEAIFLSDRIAVMSKRPGKVNALIEVDLPRPRNDDSRAAPEFGRIRAQVAQILKEEAHIGDR</sequence>
<dbReference type="InterPro" id="IPR017871">
    <property type="entry name" value="ABC_transporter-like_CS"/>
</dbReference>
<keyword evidence="2" id="KW-0547">Nucleotide-binding</keyword>
<evidence type="ECO:0000256" key="2">
    <source>
        <dbReference type="ARBA" id="ARBA00022741"/>
    </source>
</evidence>
<dbReference type="InterPro" id="IPR050166">
    <property type="entry name" value="ABC_transporter_ATP-bind"/>
</dbReference>
<feature type="domain" description="ABC transporter" evidence="4">
    <location>
        <begin position="28"/>
        <end position="259"/>
    </location>
</feature>
<dbReference type="CDD" id="cd03293">
    <property type="entry name" value="ABC_NrtD_SsuB_transporters"/>
    <property type="match status" value="1"/>
</dbReference>
<evidence type="ECO:0000313" key="6">
    <source>
        <dbReference type="Proteomes" id="UP001162740"/>
    </source>
</evidence>
<dbReference type="Pfam" id="PF00005">
    <property type="entry name" value="ABC_tran"/>
    <property type="match status" value="1"/>
</dbReference>
<dbReference type="InterPro" id="IPR003593">
    <property type="entry name" value="AAA+_ATPase"/>
</dbReference>
<evidence type="ECO:0000259" key="4">
    <source>
        <dbReference type="PROSITE" id="PS50893"/>
    </source>
</evidence>
<dbReference type="InterPro" id="IPR003439">
    <property type="entry name" value="ABC_transporter-like_ATP-bd"/>
</dbReference>
<dbReference type="AlphaFoldDB" id="A0AA46X0F3"/>
<dbReference type="PROSITE" id="PS50893">
    <property type="entry name" value="ABC_TRANSPORTER_2"/>
    <property type="match status" value="1"/>
</dbReference>
<keyword evidence="3 5" id="KW-0067">ATP-binding</keyword>
<gene>
    <name evidence="5" type="ORF">KUM34_008525</name>
</gene>
<dbReference type="InterPro" id="IPR027417">
    <property type="entry name" value="P-loop_NTPase"/>
</dbReference>
<protein>
    <submittedName>
        <fullName evidence="5">ABC transporter ATP-binding protein</fullName>
    </submittedName>
</protein>
<dbReference type="SUPFAM" id="SSF52540">
    <property type="entry name" value="P-loop containing nucleoside triphosphate hydrolases"/>
    <property type="match status" value="1"/>
</dbReference>
<dbReference type="RefSeq" id="WP_229581891.1">
    <property type="nucleotide sequence ID" value="NZ_CP083974.1"/>
</dbReference>
<dbReference type="PANTHER" id="PTHR42788:SF13">
    <property type="entry name" value="ALIPHATIC SULFONATES IMPORT ATP-BINDING PROTEIN SSUB"/>
    <property type="match status" value="1"/>
</dbReference>
<dbReference type="PROSITE" id="PS00211">
    <property type="entry name" value="ABC_TRANSPORTER_1"/>
    <property type="match status" value="1"/>
</dbReference>
<reference evidence="5 6" key="1">
    <citation type="journal article" date="2021" name="Front. Microbiol.">
        <title>Bacterial Transformation of Aromatic Monomers in Softwood Black Liquor.</title>
        <authorList>
            <person name="Navas L.E."/>
            <person name="Dexter G."/>
            <person name="Liu J."/>
            <person name="Levy-Booth D."/>
            <person name="Cho M."/>
            <person name="Jang S.K."/>
            <person name="Mansfield S.D."/>
            <person name="Renneckar S."/>
            <person name="Mohn W.W."/>
            <person name="Eltis L.D."/>
        </authorList>
    </citation>
    <scope>NUCLEOTIDE SEQUENCE [LARGE SCALE GENOMIC DNA]</scope>
    <source>
        <strain evidence="5 6">GD02</strain>
    </source>
</reference>
<accession>A0AA46X0F3</accession>
<dbReference type="SMART" id="SM00382">
    <property type="entry name" value="AAA"/>
    <property type="match status" value="1"/>
</dbReference>
<proteinExistence type="predicted"/>
<evidence type="ECO:0000313" key="5">
    <source>
        <dbReference type="EMBL" id="UZF46696.1"/>
    </source>
</evidence>
<evidence type="ECO:0000256" key="1">
    <source>
        <dbReference type="ARBA" id="ARBA00022448"/>
    </source>
</evidence>
<evidence type="ECO:0000256" key="3">
    <source>
        <dbReference type="ARBA" id="ARBA00022840"/>
    </source>
</evidence>